<protein>
    <submittedName>
        <fullName evidence="6">Beta-lactamase</fullName>
    </submittedName>
</protein>
<keyword evidence="2" id="KW-0479">Metal-binding</keyword>
<evidence type="ECO:0000256" key="4">
    <source>
        <dbReference type="ARBA" id="ARBA00022833"/>
    </source>
</evidence>
<dbReference type="GO" id="GO:0046872">
    <property type="term" value="F:metal ion binding"/>
    <property type="evidence" value="ECO:0007669"/>
    <property type="project" value="UniProtKB-KW"/>
</dbReference>
<evidence type="ECO:0000256" key="1">
    <source>
        <dbReference type="ARBA" id="ARBA00007749"/>
    </source>
</evidence>
<dbReference type="InterPro" id="IPR036866">
    <property type="entry name" value="RibonucZ/Hydroxyglut_hydro"/>
</dbReference>
<dbReference type="InterPro" id="IPR001279">
    <property type="entry name" value="Metallo-B-lactamas"/>
</dbReference>
<reference evidence="6 7" key="1">
    <citation type="journal article" date="2014" name="PLoS ONE">
        <title>The first complete genome sequence of the class fimbriimonadia in the phylum armatimonadetes.</title>
        <authorList>
            <person name="Hu Z.Y."/>
            <person name="Wang Y.Z."/>
            <person name="Im W.T."/>
            <person name="Wang S.Y."/>
            <person name="Zhao G.P."/>
            <person name="Zheng H.J."/>
            <person name="Quan Z.X."/>
        </authorList>
    </citation>
    <scope>NUCLEOTIDE SEQUENCE [LARGE SCALE GENOMIC DNA]</scope>
    <source>
        <strain evidence="6">Gsoil 348</strain>
    </source>
</reference>
<dbReference type="STRING" id="661478.OP10G_0868"/>
<evidence type="ECO:0000313" key="6">
    <source>
        <dbReference type="EMBL" id="AIE84236.1"/>
    </source>
</evidence>
<dbReference type="InterPro" id="IPR051013">
    <property type="entry name" value="MBL_superfamily_lactonases"/>
</dbReference>
<evidence type="ECO:0000256" key="2">
    <source>
        <dbReference type="ARBA" id="ARBA00022723"/>
    </source>
</evidence>
<dbReference type="SUPFAM" id="SSF56281">
    <property type="entry name" value="Metallo-hydrolase/oxidoreductase"/>
    <property type="match status" value="1"/>
</dbReference>
<keyword evidence="3" id="KW-0378">Hydrolase</keyword>
<dbReference type="Pfam" id="PF00753">
    <property type="entry name" value="Lactamase_B"/>
    <property type="match status" value="1"/>
</dbReference>
<dbReference type="AlphaFoldDB" id="A0A068NL81"/>
<dbReference type="PANTHER" id="PTHR42978:SF3">
    <property type="entry name" value="BLR3078 PROTEIN"/>
    <property type="match status" value="1"/>
</dbReference>
<evidence type="ECO:0000313" key="7">
    <source>
        <dbReference type="Proteomes" id="UP000027982"/>
    </source>
</evidence>
<keyword evidence="4" id="KW-0862">Zinc</keyword>
<keyword evidence="7" id="KW-1185">Reference proteome</keyword>
<dbReference type="EMBL" id="CP007139">
    <property type="protein sequence ID" value="AIE84236.1"/>
    <property type="molecule type" value="Genomic_DNA"/>
</dbReference>
<dbReference type="Proteomes" id="UP000027982">
    <property type="component" value="Chromosome"/>
</dbReference>
<sequence>MIEGPDGLVLIDTGLGTQDIMRPKHRIPGPILNTVLGLALDQKETAITQVRALGLHPRDVRHIVLTHLDFDHAGGLADFPEAQVHVFTDELHNFLNSANPIDMIRYSQEQIAHQPDWEVHELEGERWMEFEAVRAMTVGSSDILLVPLAGHTRGHCGVAIRAGDGWILHSGDALFDLNELDPEGRHLPVGLRTFENMLQYDREKRIQNVERLRELKKAHGDSIHFICSHDPDGFEADAADGIKEFASTRIGRAEML</sequence>
<evidence type="ECO:0000259" key="5">
    <source>
        <dbReference type="SMART" id="SM00849"/>
    </source>
</evidence>
<gene>
    <name evidence="6" type="ORF">OP10G_0868</name>
</gene>
<dbReference type="HOGENOM" id="CLU_030571_3_0_0"/>
<dbReference type="SMART" id="SM00849">
    <property type="entry name" value="Lactamase_B"/>
    <property type="match status" value="1"/>
</dbReference>
<feature type="domain" description="Metallo-beta-lactamase" evidence="5">
    <location>
        <begin position="1"/>
        <end position="229"/>
    </location>
</feature>
<dbReference type="KEGG" id="fgi:OP10G_0868"/>
<dbReference type="CDD" id="cd07742">
    <property type="entry name" value="metallo-hydrolase-like_MBL-fold"/>
    <property type="match status" value="1"/>
</dbReference>
<dbReference type="eggNOG" id="COG0491">
    <property type="taxonomic scope" value="Bacteria"/>
</dbReference>
<proteinExistence type="inferred from homology"/>
<evidence type="ECO:0000256" key="3">
    <source>
        <dbReference type="ARBA" id="ARBA00022801"/>
    </source>
</evidence>
<dbReference type="PANTHER" id="PTHR42978">
    <property type="entry name" value="QUORUM-QUENCHING LACTONASE YTNP-RELATED-RELATED"/>
    <property type="match status" value="1"/>
</dbReference>
<accession>A0A068NL81</accession>
<name>A0A068NL81_FIMGI</name>
<comment type="similarity">
    <text evidence="1">Belongs to the metallo-beta-lactamase superfamily.</text>
</comment>
<organism evidence="6 7">
    <name type="scientific">Fimbriimonas ginsengisoli Gsoil 348</name>
    <dbReference type="NCBI Taxonomy" id="661478"/>
    <lineage>
        <taxon>Bacteria</taxon>
        <taxon>Bacillati</taxon>
        <taxon>Armatimonadota</taxon>
        <taxon>Fimbriimonadia</taxon>
        <taxon>Fimbriimonadales</taxon>
        <taxon>Fimbriimonadaceae</taxon>
        <taxon>Fimbriimonas</taxon>
    </lineage>
</organism>
<dbReference type="Gene3D" id="3.60.15.10">
    <property type="entry name" value="Ribonuclease Z/Hydroxyacylglutathione hydrolase-like"/>
    <property type="match status" value="1"/>
</dbReference>
<dbReference type="GO" id="GO:0016787">
    <property type="term" value="F:hydrolase activity"/>
    <property type="evidence" value="ECO:0007669"/>
    <property type="project" value="UniProtKB-KW"/>
</dbReference>